<gene>
    <name evidence="1" type="ORF">G2W53_011061</name>
</gene>
<evidence type="ECO:0000313" key="1">
    <source>
        <dbReference type="EMBL" id="KAF7836202.1"/>
    </source>
</evidence>
<comment type="caution">
    <text evidence="1">The sequence shown here is derived from an EMBL/GenBank/DDBJ whole genome shotgun (WGS) entry which is preliminary data.</text>
</comment>
<keyword evidence="2" id="KW-1185">Reference proteome</keyword>
<evidence type="ECO:0000313" key="2">
    <source>
        <dbReference type="Proteomes" id="UP000634136"/>
    </source>
</evidence>
<proteinExistence type="predicted"/>
<dbReference type="AlphaFoldDB" id="A0A834X273"/>
<organism evidence="1 2">
    <name type="scientific">Senna tora</name>
    <dbReference type="NCBI Taxonomy" id="362788"/>
    <lineage>
        <taxon>Eukaryota</taxon>
        <taxon>Viridiplantae</taxon>
        <taxon>Streptophyta</taxon>
        <taxon>Embryophyta</taxon>
        <taxon>Tracheophyta</taxon>
        <taxon>Spermatophyta</taxon>
        <taxon>Magnoliopsida</taxon>
        <taxon>eudicotyledons</taxon>
        <taxon>Gunneridae</taxon>
        <taxon>Pentapetalae</taxon>
        <taxon>rosids</taxon>
        <taxon>fabids</taxon>
        <taxon>Fabales</taxon>
        <taxon>Fabaceae</taxon>
        <taxon>Caesalpinioideae</taxon>
        <taxon>Cassia clade</taxon>
        <taxon>Senna</taxon>
    </lineage>
</organism>
<dbReference type="EMBL" id="JAAIUW010000004">
    <property type="protein sequence ID" value="KAF7836202.1"/>
    <property type="molecule type" value="Genomic_DNA"/>
</dbReference>
<accession>A0A834X273</accession>
<sequence length="109" mass="11419">MPIDLLPPFSNITRAQSVYFLATALCITVSPSSSTALGSAPANNGPKPSLNRDLTLAFLWIRLRTHSGDPAANAKTRGGSPSLSKTSTFASLYSKIASTSSALPRLQAK</sequence>
<dbReference type="Proteomes" id="UP000634136">
    <property type="component" value="Unassembled WGS sequence"/>
</dbReference>
<name>A0A834X273_9FABA</name>
<protein>
    <submittedName>
        <fullName evidence="1">E3 ubiquitin-protein ligase KEG</fullName>
    </submittedName>
</protein>
<reference evidence="1" key="1">
    <citation type="submission" date="2020-09" db="EMBL/GenBank/DDBJ databases">
        <title>Genome-Enabled Discovery of Anthraquinone Biosynthesis in Senna tora.</title>
        <authorList>
            <person name="Kang S.-H."/>
            <person name="Pandey R.P."/>
            <person name="Lee C.-M."/>
            <person name="Sim J.-S."/>
            <person name="Jeong J.-T."/>
            <person name="Choi B.-S."/>
            <person name="Jung M."/>
            <person name="Ginzburg D."/>
            <person name="Zhao K."/>
            <person name="Won S.Y."/>
            <person name="Oh T.-J."/>
            <person name="Yu Y."/>
            <person name="Kim N.-H."/>
            <person name="Lee O.R."/>
            <person name="Lee T.-H."/>
            <person name="Bashyal P."/>
            <person name="Kim T.-S."/>
            <person name="Lee W.-H."/>
            <person name="Kawkins C."/>
            <person name="Kim C.-K."/>
            <person name="Kim J.S."/>
            <person name="Ahn B.O."/>
            <person name="Rhee S.Y."/>
            <person name="Sohng J.K."/>
        </authorList>
    </citation>
    <scope>NUCLEOTIDE SEQUENCE</scope>
    <source>
        <tissue evidence="1">Leaf</tissue>
    </source>
</reference>